<evidence type="ECO:0000313" key="1">
    <source>
        <dbReference type="EMBL" id="KAF6033188.1"/>
    </source>
</evidence>
<organism evidence="1 2">
    <name type="scientific">Bugula neritina</name>
    <name type="common">Brown bryozoan</name>
    <name type="synonym">Sertularia neritina</name>
    <dbReference type="NCBI Taxonomy" id="10212"/>
    <lineage>
        <taxon>Eukaryota</taxon>
        <taxon>Metazoa</taxon>
        <taxon>Spiralia</taxon>
        <taxon>Lophotrochozoa</taxon>
        <taxon>Bryozoa</taxon>
        <taxon>Gymnolaemata</taxon>
        <taxon>Cheilostomatida</taxon>
        <taxon>Flustrina</taxon>
        <taxon>Buguloidea</taxon>
        <taxon>Bugulidae</taxon>
        <taxon>Bugula</taxon>
    </lineage>
</organism>
<dbReference type="AlphaFoldDB" id="A0A7J7K6G9"/>
<proteinExistence type="predicted"/>
<dbReference type="EMBL" id="VXIV02001439">
    <property type="protein sequence ID" value="KAF6033188.1"/>
    <property type="molecule type" value="Genomic_DNA"/>
</dbReference>
<sequence>MVIPILHQGTRIAMITLELVRCNNESTGRKAADDMSKSIAQIILANPEIFSADSECSDSELDDVLAEFDDPWDDL</sequence>
<comment type="caution">
    <text evidence="1">The sequence shown here is derived from an EMBL/GenBank/DDBJ whole genome shotgun (WGS) entry which is preliminary data.</text>
</comment>
<name>A0A7J7K6G9_BUGNE</name>
<gene>
    <name evidence="1" type="ORF">EB796_008503</name>
</gene>
<reference evidence="1" key="1">
    <citation type="submission" date="2020-06" db="EMBL/GenBank/DDBJ databases">
        <title>Draft genome of Bugula neritina, a colonial animal packing powerful symbionts and potential medicines.</title>
        <authorList>
            <person name="Rayko M."/>
        </authorList>
    </citation>
    <scope>NUCLEOTIDE SEQUENCE [LARGE SCALE GENOMIC DNA]</scope>
    <source>
        <strain evidence="1">Kwan_BN1</strain>
    </source>
</reference>
<evidence type="ECO:0000313" key="2">
    <source>
        <dbReference type="Proteomes" id="UP000593567"/>
    </source>
</evidence>
<accession>A0A7J7K6G9</accession>
<keyword evidence="2" id="KW-1185">Reference proteome</keyword>
<dbReference type="Proteomes" id="UP000593567">
    <property type="component" value="Unassembled WGS sequence"/>
</dbReference>
<protein>
    <submittedName>
        <fullName evidence="1">Uncharacterized protein</fullName>
    </submittedName>
</protein>